<dbReference type="PROSITE" id="PS00444">
    <property type="entry name" value="POLYPRENYL_SYNTHASE_2"/>
    <property type="match status" value="1"/>
</dbReference>
<dbReference type="EC" id="2.5.1.10" evidence="3"/>
<dbReference type="FunFam" id="1.10.600.10:FF:000001">
    <property type="entry name" value="Geranylgeranyl diphosphate synthase"/>
    <property type="match status" value="1"/>
</dbReference>
<dbReference type="SFLD" id="SFLDG01017">
    <property type="entry name" value="Polyprenyl_Transferase_Like"/>
    <property type="match status" value="1"/>
</dbReference>
<keyword evidence="6" id="KW-0479">Metal-binding</keyword>
<evidence type="ECO:0000256" key="10">
    <source>
        <dbReference type="ARBA" id="ARBA00032873"/>
    </source>
</evidence>
<dbReference type="RefSeq" id="WP_317697931.1">
    <property type="nucleotide sequence ID" value="NZ_AP026801.1"/>
</dbReference>
<evidence type="ECO:0000313" key="14">
    <source>
        <dbReference type="Proteomes" id="UP001321804"/>
    </source>
</evidence>
<proteinExistence type="inferred from homology"/>
<protein>
    <recommendedName>
        <fullName evidence="4">Farnesyl diphosphate synthase</fullName>
        <ecNumber evidence="3">2.5.1.10</ecNumber>
    </recommendedName>
    <alternativeName>
        <fullName evidence="10">(2E,6E)-farnesyl diphosphate synthase</fullName>
    </alternativeName>
    <alternativeName>
        <fullName evidence="9">Geranyltranstransferase</fullName>
    </alternativeName>
</protein>
<dbReference type="SUPFAM" id="SSF48576">
    <property type="entry name" value="Terpenoid synthases"/>
    <property type="match status" value="1"/>
</dbReference>
<evidence type="ECO:0000256" key="4">
    <source>
        <dbReference type="ARBA" id="ARBA00015100"/>
    </source>
</evidence>
<evidence type="ECO:0000256" key="2">
    <source>
        <dbReference type="ARBA" id="ARBA00006706"/>
    </source>
</evidence>
<dbReference type="GO" id="GO:0016114">
    <property type="term" value="P:terpenoid biosynthetic process"/>
    <property type="evidence" value="ECO:0007669"/>
    <property type="project" value="UniProtKB-ARBA"/>
</dbReference>
<dbReference type="AlphaFoldDB" id="A0AAU9CQ59"/>
<keyword evidence="8" id="KW-0414">Isoprene biosynthesis</keyword>
<reference evidence="13 14" key="1">
    <citation type="journal article" date="2023" name="Microbiol. Spectr.">
        <title>Symbiosis of Carpenter Bees with Uncharacterized Lactic Acid Bacteria Showing NAD Auxotrophy.</title>
        <authorList>
            <person name="Kawasaki S."/>
            <person name="Ozawa K."/>
            <person name="Mori T."/>
            <person name="Yamamoto A."/>
            <person name="Ito M."/>
            <person name="Ohkuma M."/>
            <person name="Sakamoto M."/>
            <person name="Matsutani M."/>
        </authorList>
    </citation>
    <scope>NUCLEOTIDE SEQUENCE [LARGE SCALE GENOMIC DNA]</scope>
    <source>
        <strain evidence="13 14">KimC2</strain>
    </source>
</reference>
<dbReference type="InterPro" id="IPR008949">
    <property type="entry name" value="Isoprenoid_synthase_dom_sf"/>
</dbReference>
<evidence type="ECO:0000256" key="1">
    <source>
        <dbReference type="ARBA" id="ARBA00001946"/>
    </source>
</evidence>
<dbReference type="Pfam" id="PF00348">
    <property type="entry name" value="polyprenyl_synt"/>
    <property type="match status" value="1"/>
</dbReference>
<dbReference type="GO" id="GO:0046872">
    <property type="term" value="F:metal ion binding"/>
    <property type="evidence" value="ECO:0007669"/>
    <property type="project" value="UniProtKB-KW"/>
</dbReference>
<dbReference type="PROSITE" id="PS00723">
    <property type="entry name" value="POLYPRENYL_SYNTHASE_1"/>
    <property type="match status" value="1"/>
</dbReference>
<evidence type="ECO:0000256" key="3">
    <source>
        <dbReference type="ARBA" id="ARBA00012439"/>
    </source>
</evidence>
<dbReference type="GO" id="GO:0004337">
    <property type="term" value="F:(2E,6E)-farnesyl diphosphate synthase activity"/>
    <property type="evidence" value="ECO:0007669"/>
    <property type="project" value="UniProtKB-EC"/>
</dbReference>
<dbReference type="PANTHER" id="PTHR43281">
    <property type="entry name" value="FARNESYL DIPHOSPHATE SYNTHASE"/>
    <property type="match status" value="1"/>
</dbReference>
<evidence type="ECO:0000256" key="8">
    <source>
        <dbReference type="ARBA" id="ARBA00023229"/>
    </source>
</evidence>
<evidence type="ECO:0000256" key="5">
    <source>
        <dbReference type="ARBA" id="ARBA00022679"/>
    </source>
</evidence>
<dbReference type="CDD" id="cd00685">
    <property type="entry name" value="Trans_IPPS_HT"/>
    <property type="match status" value="1"/>
</dbReference>
<evidence type="ECO:0000256" key="11">
    <source>
        <dbReference type="ARBA" id="ARBA00049399"/>
    </source>
</evidence>
<comment type="similarity">
    <text evidence="2 12">Belongs to the FPP/GGPP synthase family.</text>
</comment>
<organism evidence="13 14">
    <name type="scientific">Xylocopilactobacillus apis</name>
    <dbReference type="NCBI Taxonomy" id="2932183"/>
    <lineage>
        <taxon>Bacteria</taxon>
        <taxon>Bacillati</taxon>
        <taxon>Bacillota</taxon>
        <taxon>Bacilli</taxon>
        <taxon>Lactobacillales</taxon>
        <taxon>Lactobacillaceae</taxon>
        <taxon>Xylocopilactobacillus</taxon>
    </lineage>
</organism>
<dbReference type="Gene3D" id="1.10.600.10">
    <property type="entry name" value="Farnesyl Diphosphate Synthase"/>
    <property type="match status" value="1"/>
</dbReference>
<evidence type="ECO:0000256" key="9">
    <source>
        <dbReference type="ARBA" id="ARBA00032380"/>
    </source>
</evidence>
<dbReference type="InterPro" id="IPR000092">
    <property type="entry name" value="Polyprenyl_synt"/>
</dbReference>
<keyword evidence="14" id="KW-1185">Reference proteome</keyword>
<evidence type="ECO:0000313" key="13">
    <source>
        <dbReference type="EMBL" id="BDR56077.1"/>
    </source>
</evidence>
<sequence>MNSDLLKVILKFNEYLEHLYGSKEIDPKLKEAINYSLLSNGKRLRPLLFFSILNSFGINEFEHYFDIAASLEMVHTYSLIHDDLPAMDNDNLRRGKPTNHVLFGEDLAILAGDALLTDAFKVIADSKVSSDQKVSLVNALSNAAGSQNMVNGQVQDLQISDVSEENLIEMHYHKTAAMFVAASEYGAICLNLNFDQTNLLKKFAKNFGLAFQLADDLSDLDQDQSGENNFAVDFGIQQARQLKEKRISSANEALDRLSGDHFTSDPLKKFLDEYL</sequence>
<dbReference type="KEGG" id="xak:KIMC2_06390"/>
<evidence type="ECO:0000256" key="7">
    <source>
        <dbReference type="ARBA" id="ARBA00022842"/>
    </source>
</evidence>
<comment type="catalytic activity">
    <reaction evidence="11">
        <text>isopentenyl diphosphate + (2E)-geranyl diphosphate = (2E,6E)-farnesyl diphosphate + diphosphate</text>
        <dbReference type="Rhea" id="RHEA:19361"/>
        <dbReference type="ChEBI" id="CHEBI:33019"/>
        <dbReference type="ChEBI" id="CHEBI:58057"/>
        <dbReference type="ChEBI" id="CHEBI:128769"/>
        <dbReference type="ChEBI" id="CHEBI:175763"/>
        <dbReference type="EC" id="2.5.1.10"/>
    </reaction>
</comment>
<gene>
    <name evidence="13" type="primary">ispA</name>
    <name evidence="13" type="ORF">KIMC2_06390</name>
</gene>
<name>A0AAU9CQ59_9LACO</name>
<dbReference type="InterPro" id="IPR033749">
    <property type="entry name" value="Polyprenyl_synt_CS"/>
</dbReference>
<dbReference type="Proteomes" id="UP001321804">
    <property type="component" value="Chromosome"/>
</dbReference>
<evidence type="ECO:0000256" key="6">
    <source>
        <dbReference type="ARBA" id="ARBA00022723"/>
    </source>
</evidence>
<keyword evidence="7" id="KW-0460">Magnesium</keyword>
<dbReference type="PANTHER" id="PTHR43281:SF1">
    <property type="entry name" value="FARNESYL DIPHOSPHATE SYNTHASE"/>
    <property type="match status" value="1"/>
</dbReference>
<dbReference type="EMBL" id="AP026801">
    <property type="protein sequence ID" value="BDR56077.1"/>
    <property type="molecule type" value="Genomic_DNA"/>
</dbReference>
<accession>A0AAU9CQ59</accession>
<comment type="cofactor">
    <cofactor evidence="1">
        <name>Mg(2+)</name>
        <dbReference type="ChEBI" id="CHEBI:18420"/>
    </cofactor>
</comment>
<keyword evidence="5 12" id="KW-0808">Transferase</keyword>
<dbReference type="SFLD" id="SFLDS00005">
    <property type="entry name" value="Isoprenoid_Synthase_Type_I"/>
    <property type="match status" value="1"/>
</dbReference>
<evidence type="ECO:0000256" key="12">
    <source>
        <dbReference type="RuleBase" id="RU004466"/>
    </source>
</evidence>